<evidence type="ECO:0000313" key="1">
    <source>
        <dbReference type="EMBL" id="HIW85611.1"/>
    </source>
</evidence>
<evidence type="ECO:0000313" key="2">
    <source>
        <dbReference type="Proteomes" id="UP000824205"/>
    </source>
</evidence>
<name>A0A9D1RC95_9FIRM</name>
<dbReference type="AlphaFoldDB" id="A0A9D1RC95"/>
<organism evidence="1 2">
    <name type="scientific">Candidatus Eubacterium faecipullorum</name>
    <dbReference type="NCBI Taxonomy" id="2838571"/>
    <lineage>
        <taxon>Bacteria</taxon>
        <taxon>Bacillati</taxon>
        <taxon>Bacillota</taxon>
        <taxon>Clostridia</taxon>
        <taxon>Eubacteriales</taxon>
        <taxon>Eubacteriaceae</taxon>
        <taxon>Eubacterium</taxon>
    </lineage>
</organism>
<gene>
    <name evidence="1" type="ORF">IAA48_03860</name>
</gene>
<protein>
    <submittedName>
        <fullName evidence="1">Uncharacterized protein</fullName>
    </submittedName>
</protein>
<sequence>MSATNKTSFLGLSSWLGSDKPQRTDFNSDNQKIDEFASGHTADLQTHLSEADREKFDTPYYMGVYYGNGQSSRTISTGCPFEPELAIVFCIGSPVQQTDFSSECSYCYFGLAAKRGGMSGVSLSGKNLVVSSSTAAVAEDEYTRMNEIGETYFYFLLR</sequence>
<dbReference type="EMBL" id="DXGE01000016">
    <property type="protein sequence ID" value="HIW85611.1"/>
    <property type="molecule type" value="Genomic_DNA"/>
</dbReference>
<comment type="caution">
    <text evidence="1">The sequence shown here is derived from an EMBL/GenBank/DDBJ whole genome shotgun (WGS) entry which is preliminary data.</text>
</comment>
<proteinExistence type="predicted"/>
<dbReference type="Proteomes" id="UP000824205">
    <property type="component" value="Unassembled WGS sequence"/>
</dbReference>
<accession>A0A9D1RC95</accession>
<reference evidence="1" key="1">
    <citation type="journal article" date="2021" name="PeerJ">
        <title>Extensive microbial diversity within the chicken gut microbiome revealed by metagenomics and culture.</title>
        <authorList>
            <person name="Gilroy R."/>
            <person name="Ravi A."/>
            <person name="Getino M."/>
            <person name="Pursley I."/>
            <person name="Horton D.L."/>
            <person name="Alikhan N.F."/>
            <person name="Baker D."/>
            <person name="Gharbi K."/>
            <person name="Hall N."/>
            <person name="Watson M."/>
            <person name="Adriaenssens E.M."/>
            <person name="Foster-Nyarko E."/>
            <person name="Jarju S."/>
            <person name="Secka A."/>
            <person name="Antonio M."/>
            <person name="Oren A."/>
            <person name="Chaudhuri R.R."/>
            <person name="La Ragione R."/>
            <person name="Hildebrand F."/>
            <person name="Pallen M.J."/>
        </authorList>
    </citation>
    <scope>NUCLEOTIDE SEQUENCE</scope>
    <source>
        <strain evidence="1">421</strain>
    </source>
</reference>
<reference evidence="1" key="2">
    <citation type="submission" date="2021-04" db="EMBL/GenBank/DDBJ databases">
        <authorList>
            <person name="Gilroy R."/>
        </authorList>
    </citation>
    <scope>NUCLEOTIDE SEQUENCE</scope>
    <source>
        <strain evidence="1">421</strain>
    </source>
</reference>